<dbReference type="AlphaFoldDB" id="A0A4Q2KD36"/>
<proteinExistence type="predicted"/>
<dbReference type="EMBL" id="SDOZ01000002">
    <property type="protein sequence ID" value="RXZ61432.1"/>
    <property type="molecule type" value="Genomic_DNA"/>
</dbReference>
<evidence type="ECO:0008006" key="4">
    <source>
        <dbReference type="Google" id="ProtNLM"/>
    </source>
</evidence>
<reference evidence="2 3" key="1">
    <citation type="journal article" date="2019" name="Gut">
        <title>Antibiotics-induced monodominance of a novel gut bacterial order.</title>
        <authorList>
            <person name="Hildebrand F."/>
            <person name="Moitinho-Silva L."/>
            <person name="Blasche S."/>
            <person name="Jahn M.T."/>
            <person name="Gossmann T.I."/>
            <person name="Heuerta-Cepas J."/>
            <person name="Hercog R."/>
            <person name="Luetge M."/>
            <person name="Bahram M."/>
            <person name="Pryszlak A."/>
            <person name="Alves R.J."/>
            <person name="Waszak S.M."/>
            <person name="Zhu A."/>
            <person name="Ye L."/>
            <person name="Costea P.I."/>
            <person name="Aalvink S."/>
            <person name="Belzer C."/>
            <person name="Forslund S.K."/>
            <person name="Sunagawa S."/>
            <person name="Hentschel U."/>
            <person name="Merten C."/>
            <person name="Patil K.R."/>
            <person name="Benes V."/>
            <person name="Bork P."/>
        </authorList>
    </citation>
    <scope>NUCLEOTIDE SEQUENCE [LARGE SCALE GENOMIC DNA]</scope>
    <source>
        <strain evidence="2 3">HDS1380</strain>
    </source>
</reference>
<feature type="signal peptide" evidence="1">
    <location>
        <begin position="1"/>
        <end position="27"/>
    </location>
</feature>
<keyword evidence="3" id="KW-1185">Reference proteome</keyword>
<accession>A0A4Q2KD36</accession>
<name>A0A4Q2KD36_9FIRM</name>
<protein>
    <recommendedName>
        <fullName evidence="4">EF-hand domain-containing protein</fullName>
    </recommendedName>
</protein>
<sequence>MKKVFGFILTFVCCSALLFGLFSLVQAEEQAAVAQSEMDEYTKDDYFYFDRDRDGVVNKCHLQDYADSLHLDDIRQSDLFNSNCETIWKPAIERFSLTAAEDDQIIKIVQKNLFVYENKTLQG</sequence>
<evidence type="ECO:0000256" key="1">
    <source>
        <dbReference type="SAM" id="SignalP"/>
    </source>
</evidence>
<comment type="caution">
    <text evidence="2">The sequence shown here is derived from an EMBL/GenBank/DDBJ whole genome shotgun (WGS) entry which is preliminary data.</text>
</comment>
<organism evidence="2 3">
    <name type="scientific">Candidatus Borkfalkia ceftriaxoniphila</name>
    <dbReference type="NCBI Taxonomy" id="2508949"/>
    <lineage>
        <taxon>Bacteria</taxon>
        <taxon>Bacillati</taxon>
        <taxon>Bacillota</taxon>
        <taxon>Clostridia</taxon>
        <taxon>Christensenellales</taxon>
        <taxon>Christensenellaceae</taxon>
        <taxon>Candidatus Borkfalkia</taxon>
    </lineage>
</organism>
<evidence type="ECO:0000313" key="3">
    <source>
        <dbReference type="Proteomes" id="UP000291269"/>
    </source>
</evidence>
<evidence type="ECO:0000313" key="2">
    <source>
        <dbReference type="EMBL" id="RXZ61432.1"/>
    </source>
</evidence>
<keyword evidence="1" id="KW-0732">Signal</keyword>
<feature type="chain" id="PRO_5020865427" description="EF-hand domain-containing protein" evidence="1">
    <location>
        <begin position="28"/>
        <end position="123"/>
    </location>
</feature>
<dbReference type="Proteomes" id="UP000291269">
    <property type="component" value="Unassembled WGS sequence"/>
</dbReference>
<gene>
    <name evidence="2" type="ORF">ESZ91_03310</name>
</gene>
<dbReference type="RefSeq" id="WP_129224121.1">
    <property type="nucleotide sequence ID" value="NZ_SDOZ01000002.1"/>
</dbReference>